<evidence type="ECO:0000256" key="1">
    <source>
        <dbReference type="ARBA" id="ARBA00004127"/>
    </source>
</evidence>
<accession>A7NMN9</accession>
<dbReference type="GO" id="GO:0012505">
    <property type="term" value="C:endomembrane system"/>
    <property type="evidence" value="ECO:0007669"/>
    <property type="project" value="UniProtKB-SubCell"/>
</dbReference>
<comment type="subcellular location">
    <subcellularLocation>
        <location evidence="1">Endomembrane system</location>
        <topology evidence="1">Multi-pass membrane protein</topology>
    </subcellularLocation>
    <subcellularLocation>
        <location evidence="2">Membrane</location>
        <topology evidence="2">Multi-pass membrane protein</topology>
    </subcellularLocation>
</comment>
<evidence type="ECO:0000259" key="4">
    <source>
        <dbReference type="Pfam" id="PF00361"/>
    </source>
</evidence>
<gene>
    <name evidence="5" type="ordered locus">Rcas_2739</name>
</gene>
<feature type="transmembrane region" description="Helical" evidence="3">
    <location>
        <begin position="224"/>
        <end position="245"/>
    </location>
</feature>
<organism evidence="5 6">
    <name type="scientific">Roseiflexus castenholzii (strain DSM 13941 / HLO8)</name>
    <dbReference type="NCBI Taxonomy" id="383372"/>
    <lineage>
        <taxon>Bacteria</taxon>
        <taxon>Bacillati</taxon>
        <taxon>Chloroflexota</taxon>
        <taxon>Chloroflexia</taxon>
        <taxon>Chloroflexales</taxon>
        <taxon>Roseiflexineae</taxon>
        <taxon>Roseiflexaceae</taxon>
        <taxon>Roseiflexus</taxon>
    </lineage>
</organism>
<evidence type="ECO:0000256" key="3">
    <source>
        <dbReference type="SAM" id="Phobius"/>
    </source>
</evidence>
<dbReference type="InterPro" id="IPR001750">
    <property type="entry name" value="ND/Mrp_TM"/>
</dbReference>
<proteinExistence type="predicted"/>
<dbReference type="HOGENOM" id="CLU_482096_0_0_0"/>
<dbReference type="OrthoDB" id="142137at2"/>
<keyword evidence="3" id="KW-1133">Transmembrane helix</keyword>
<feature type="transmembrane region" description="Helical" evidence="3">
    <location>
        <begin position="314"/>
        <end position="332"/>
    </location>
</feature>
<feature type="transmembrane region" description="Helical" evidence="3">
    <location>
        <begin position="108"/>
        <end position="125"/>
    </location>
</feature>
<keyword evidence="6" id="KW-1185">Reference proteome</keyword>
<evidence type="ECO:0000313" key="6">
    <source>
        <dbReference type="Proteomes" id="UP000000263"/>
    </source>
</evidence>
<feature type="transmembrane region" description="Helical" evidence="3">
    <location>
        <begin position="289"/>
        <end position="308"/>
    </location>
</feature>
<feature type="transmembrane region" description="Helical" evidence="3">
    <location>
        <begin position="467"/>
        <end position="490"/>
    </location>
</feature>
<feature type="transmembrane region" description="Helical" evidence="3">
    <location>
        <begin position="393"/>
        <end position="415"/>
    </location>
</feature>
<dbReference type="EMBL" id="CP000804">
    <property type="protein sequence ID" value="ABU58810.1"/>
    <property type="molecule type" value="Genomic_DNA"/>
</dbReference>
<feature type="transmembrane region" description="Helical" evidence="3">
    <location>
        <begin position="131"/>
        <end position="149"/>
    </location>
</feature>
<feature type="domain" description="NADH:quinone oxidoreductase/Mrp antiporter transmembrane" evidence="4">
    <location>
        <begin position="221"/>
        <end position="404"/>
    </location>
</feature>
<feature type="transmembrane region" description="Helical" evidence="3">
    <location>
        <begin position="30"/>
        <end position="49"/>
    </location>
</feature>
<evidence type="ECO:0000256" key="2">
    <source>
        <dbReference type="RuleBase" id="RU000320"/>
    </source>
</evidence>
<dbReference type="KEGG" id="rca:Rcas_2739"/>
<feature type="transmembrane region" description="Helical" evidence="3">
    <location>
        <begin position="161"/>
        <end position="181"/>
    </location>
</feature>
<dbReference type="GO" id="GO:0016020">
    <property type="term" value="C:membrane"/>
    <property type="evidence" value="ECO:0007669"/>
    <property type="project" value="UniProtKB-SubCell"/>
</dbReference>
<reference evidence="5 6" key="1">
    <citation type="submission" date="2007-08" db="EMBL/GenBank/DDBJ databases">
        <title>Complete sequence of Roseiflexus castenholzii DSM 13941.</title>
        <authorList>
            <consortium name="US DOE Joint Genome Institute"/>
            <person name="Copeland A."/>
            <person name="Lucas S."/>
            <person name="Lapidus A."/>
            <person name="Barry K."/>
            <person name="Glavina del Rio T."/>
            <person name="Dalin E."/>
            <person name="Tice H."/>
            <person name="Pitluck S."/>
            <person name="Thompson L.S."/>
            <person name="Brettin T."/>
            <person name="Bruce D."/>
            <person name="Detter J.C."/>
            <person name="Han C."/>
            <person name="Tapia R."/>
            <person name="Schmutz J."/>
            <person name="Larimer F."/>
            <person name="Land M."/>
            <person name="Hauser L."/>
            <person name="Kyrpides N."/>
            <person name="Mikhailova N."/>
            <person name="Bryant D.A."/>
            <person name="Hanada S."/>
            <person name="Tsukatani Y."/>
            <person name="Richardson P."/>
        </authorList>
    </citation>
    <scope>NUCLEOTIDE SEQUENCE [LARGE SCALE GENOMIC DNA]</scope>
    <source>
        <strain evidence="6">DSM 13941 / HLO8</strain>
    </source>
</reference>
<feature type="transmembrane region" description="Helical" evidence="3">
    <location>
        <begin position="193"/>
        <end position="212"/>
    </location>
</feature>
<feature type="transmembrane region" description="Helical" evidence="3">
    <location>
        <begin position="427"/>
        <end position="447"/>
    </location>
</feature>
<dbReference type="AlphaFoldDB" id="A7NMN9"/>
<protein>
    <recommendedName>
        <fullName evidence="4">NADH:quinone oxidoreductase/Mrp antiporter transmembrane domain-containing protein</fullName>
    </recommendedName>
</protein>
<name>A7NMN9_ROSCS</name>
<sequence length="574" mass="58802">MISLAFILPLIGVVACLALSRFIASQLIGLVAAATLLLSAILMATGRFAHGMPRTVIDAVWLAWNDLSWRIALIVDPPGWSMAMIVYAGGALGLLSVARALPSDLRGFGGLFAALLLALVGAAIGVSSSSLPVLAFALAIVGIAWFAALRASGALPGSDAPLVLALTGSFAALILLAILLIERADPAGTPPILIVAGALASAWIVCGLPPLYSSLAAAHLSPAALATLAPLGLPIIGIAVLLRLLPDHLALLDQTDLSIVTIAGVLAFVLAAARAVWSSSLRQIVAAQLSAQTALIVVCAGCGHAAFVSVAPVLAIHGLLSTLALALGVAALERRSGNDDVTMLTYHPESALHVTTVGVVLAISSVAGLPGTWGFWARLWLFDAAQSSVPWAIAPLVAGSSLLTLALVAPLVRFWRASAPSALPRRVYLAEILPPGIGILLALMGAFPDAGWRLIQLTPVSSYAPYLPGIVGSIASAGAALLLIAAPVALRRARERRAPSQDERLSSVLAPDTIGAAVAGLAWLAAPALPEATRTRLADTALRIRQGLAVLGRRYYLAAVFVALIVVILVFAAG</sequence>
<keyword evidence="3" id="KW-0472">Membrane</keyword>
<keyword evidence="2 3" id="KW-0812">Transmembrane</keyword>
<feature type="transmembrane region" description="Helical" evidence="3">
    <location>
        <begin position="555"/>
        <end position="573"/>
    </location>
</feature>
<dbReference type="Pfam" id="PF00361">
    <property type="entry name" value="Proton_antipo_M"/>
    <property type="match status" value="1"/>
</dbReference>
<feature type="transmembrane region" description="Helical" evidence="3">
    <location>
        <begin position="81"/>
        <end position="101"/>
    </location>
</feature>
<dbReference type="STRING" id="383372.Rcas_2739"/>
<dbReference type="eggNOG" id="COG0651">
    <property type="taxonomic scope" value="Bacteria"/>
</dbReference>
<feature type="transmembrane region" description="Helical" evidence="3">
    <location>
        <begin position="352"/>
        <end position="373"/>
    </location>
</feature>
<feature type="transmembrane region" description="Helical" evidence="3">
    <location>
        <begin position="257"/>
        <end position="277"/>
    </location>
</feature>
<evidence type="ECO:0000313" key="5">
    <source>
        <dbReference type="EMBL" id="ABU58810.1"/>
    </source>
</evidence>
<dbReference type="Proteomes" id="UP000000263">
    <property type="component" value="Chromosome"/>
</dbReference>
<dbReference type="RefSeq" id="WP_012121234.1">
    <property type="nucleotide sequence ID" value="NC_009767.1"/>
</dbReference>